<sequence length="93" mass="10333">MSQAENRLNKPVAVRMDDKGRLVLPLSIRKALKAEPGDTFFVQTDGDGVRIVKGPNPFDVLAEKAIKEHEAGQTKDMRELAAEWGIDLESKDE</sequence>
<proteinExistence type="predicted"/>
<evidence type="ECO:0000256" key="1">
    <source>
        <dbReference type="PROSITE-ProRule" id="PRU01076"/>
    </source>
</evidence>
<evidence type="ECO:0000313" key="4">
    <source>
        <dbReference type="Proteomes" id="UP000830167"/>
    </source>
</evidence>
<dbReference type="SMART" id="SM00966">
    <property type="entry name" value="SpoVT_AbrB"/>
    <property type="match status" value="1"/>
</dbReference>
<accession>A0ABY4CEI4</accession>
<feature type="domain" description="SpoVT-AbrB" evidence="2">
    <location>
        <begin position="11"/>
        <end position="57"/>
    </location>
</feature>
<dbReference type="InterPro" id="IPR037914">
    <property type="entry name" value="SpoVT-AbrB_sf"/>
</dbReference>
<dbReference type="GO" id="GO:0003677">
    <property type="term" value="F:DNA binding"/>
    <property type="evidence" value="ECO:0007669"/>
    <property type="project" value="UniProtKB-KW"/>
</dbReference>
<reference evidence="3" key="1">
    <citation type="submission" date="2021-12" db="EMBL/GenBank/DDBJ databases">
        <title>Alicyclobacillaceae gen. nov., sp. nov., isolated from chalcocite enrichment system.</title>
        <authorList>
            <person name="Jiang Z."/>
        </authorList>
    </citation>
    <scope>NUCLEOTIDE SEQUENCE</scope>
    <source>
        <strain evidence="3">MYW30-H2</strain>
    </source>
</reference>
<gene>
    <name evidence="3" type="ORF">LSG31_12490</name>
</gene>
<dbReference type="PROSITE" id="PS51740">
    <property type="entry name" value="SPOVT_ABRB"/>
    <property type="match status" value="1"/>
</dbReference>
<dbReference type="RefSeq" id="WP_347435443.1">
    <property type="nucleotide sequence ID" value="NZ_CP089291.1"/>
</dbReference>
<evidence type="ECO:0000259" key="2">
    <source>
        <dbReference type="PROSITE" id="PS51740"/>
    </source>
</evidence>
<organism evidence="3 4">
    <name type="scientific">Fodinisporobacter ferrooxydans</name>
    <dbReference type="NCBI Taxonomy" id="2901836"/>
    <lineage>
        <taxon>Bacteria</taxon>
        <taxon>Bacillati</taxon>
        <taxon>Bacillota</taxon>
        <taxon>Bacilli</taxon>
        <taxon>Bacillales</taxon>
        <taxon>Alicyclobacillaceae</taxon>
        <taxon>Fodinisporobacter</taxon>
    </lineage>
</organism>
<keyword evidence="1 3" id="KW-0238">DNA-binding</keyword>
<name>A0ABY4CEI4_9BACL</name>
<dbReference type="EMBL" id="CP089291">
    <property type="protein sequence ID" value="UOF88764.1"/>
    <property type="molecule type" value="Genomic_DNA"/>
</dbReference>
<protein>
    <submittedName>
        <fullName evidence="3">AbrB/MazE/SpoVT family DNA-binding domain-containing protein</fullName>
    </submittedName>
</protein>
<dbReference type="Proteomes" id="UP000830167">
    <property type="component" value="Chromosome"/>
</dbReference>
<evidence type="ECO:0000313" key="3">
    <source>
        <dbReference type="EMBL" id="UOF88764.1"/>
    </source>
</evidence>
<dbReference type="SUPFAM" id="SSF89447">
    <property type="entry name" value="AbrB/MazE/MraZ-like"/>
    <property type="match status" value="1"/>
</dbReference>
<dbReference type="InterPro" id="IPR007159">
    <property type="entry name" value="SpoVT-AbrB_dom"/>
</dbReference>
<dbReference type="Gene3D" id="2.10.260.10">
    <property type="match status" value="1"/>
</dbReference>
<keyword evidence="4" id="KW-1185">Reference proteome</keyword>